<dbReference type="GO" id="GO:0003700">
    <property type="term" value="F:DNA-binding transcription factor activity"/>
    <property type="evidence" value="ECO:0007669"/>
    <property type="project" value="InterPro"/>
</dbReference>
<feature type="compositionally biased region" description="Polar residues" evidence="6">
    <location>
        <begin position="13"/>
        <end position="26"/>
    </location>
</feature>
<evidence type="ECO:0000256" key="3">
    <source>
        <dbReference type="ARBA" id="ARBA00023125"/>
    </source>
</evidence>
<keyword evidence="5" id="KW-0539">Nucleus</keyword>
<dbReference type="InterPro" id="IPR009057">
    <property type="entry name" value="Homeodomain-like_sf"/>
</dbReference>
<dbReference type="PANTHER" id="PTHR31442">
    <property type="entry name" value="HOMEODOMAIN-LIKE SUPERFAMILY PROTEIN-RELATED"/>
    <property type="match status" value="1"/>
</dbReference>
<keyword evidence="4" id="KW-0804">Transcription</keyword>
<dbReference type="NCBIfam" id="TIGR01557">
    <property type="entry name" value="myb_SHAQKYF"/>
    <property type="match status" value="1"/>
</dbReference>
<feature type="compositionally biased region" description="Pro residues" evidence="6">
    <location>
        <begin position="160"/>
        <end position="170"/>
    </location>
</feature>
<dbReference type="GO" id="GO:0003677">
    <property type="term" value="F:DNA binding"/>
    <property type="evidence" value="ECO:0007669"/>
    <property type="project" value="UniProtKB-KW"/>
</dbReference>
<dbReference type="AlphaFoldDB" id="A0A835KC08"/>
<dbReference type="PANTHER" id="PTHR31442:SF29">
    <property type="entry name" value="HOMEODOMAIN-LIKE SUPERFAMILY PROTEIN"/>
    <property type="match status" value="1"/>
</dbReference>
<comment type="subcellular location">
    <subcellularLocation>
        <location evidence="1">Nucleus</location>
    </subcellularLocation>
</comment>
<reference evidence="7" key="1">
    <citation type="submission" date="2020-07" db="EMBL/GenBank/DDBJ databases">
        <title>Genome sequence and genetic diversity analysis of an under-domesticated orphan crop, white fonio (Digitaria exilis).</title>
        <authorList>
            <person name="Bennetzen J.L."/>
            <person name="Chen S."/>
            <person name="Ma X."/>
            <person name="Wang X."/>
            <person name="Yssel A.E.J."/>
            <person name="Chaluvadi S.R."/>
            <person name="Johnson M."/>
            <person name="Gangashetty P."/>
            <person name="Hamidou F."/>
            <person name="Sanogo M.D."/>
            <person name="Zwaenepoel A."/>
            <person name="Wallace J."/>
            <person name="Van De Peer Y."/>
            <person name="Van Deynze A."/>
        </authorList>
    </citation>
    <scope>NUCLEOTIDE SEQUENCE</scope>
    <source>
        <tissue evidence="7">Leaves</tissue>
    </source>
</reference>
<sequence>MAGGGGGNGAPIETQTTVVESLQWTVTPKKPKKRKKSKSSDGQSNAAAAAGCTRTAASNEGGNGKEESEANKRKRIVWTPKLHGKFVKACNELSIEDAVPMKILQRMKTTGITRAQVASHLQQLQLLTNLQKYRDNLSKRKDVASIGESSVTALHHTPPVHLPAVPPSPQSPLDMRSQTQLGHVVQPLQKPSNGHSSSNNAVEESLLYDQQLHLLLVQPPVQQCFAAPLHQIDSVARRELIVEEQLASSMMQQNAAAASQHSPMPVVGVEQQAAGTPVPASGEQNQPL</sequence>
<dbReference type="FunFam" id="1.10.10.60:FF:000007">
    <property type="entry name" value="Two-component response regulator"/>
    <property type="match status" value="1"/>
</dbReference>
<feature type="compositionally biased region" description="Low complexity" evidence="6">
    <location>
        <begin position="46"/>
        <end position="60"/>
    </location>
</feature>
<evidence type="ECO:0000313" key="7">
    <source>
        <dbReference type="EMBL" id="KAF8724372.1"/>
    </source>
</evidence>
<name>A0A835KC08_9POAL</name>
<keyword evidence="8" id="KW-1185">Reference proteome</keyword>
<evidence type="ECO:0000256" key="1">
    <source>
        <dbReference type="ARBA" id="ARBA00004123"/>
    </source>
</evidence>
<dbReference type="Gene3D" id="1.10.10.60">
    <property type="entry name" value="Homeodomain-like"/>
    <property type="match status" value="1"/>
</dbReference>
<keyword evidence="2" id="KW-0805">Transcription regulation</keyword>
<keyword evidence="3" id="KW-0238">DNA-binding</keyword>
<evidence type="ECO:0008006" key="9">
    <source>
        <dbReference type="Google" id="ProtNLM"/>
    </source>
</evidence>
<dbReference type="EMBL" id="JACEFO010001663">
    <property type="protein sequence ID" value="KAF8724372.1"/>
    <property type="molecule type" value="Genomic_DNA"/>
</dbReference>
<dbReference type="SUPFAM" id="SSF46689">
    <property type="entry name" value="Homeodomain-like"/>
    <property type="match status" value="1"/>
</dbReference>
<evidence type="ECO:0000313" key="8">
    <source>
        <dbReference type="Proteomes" id="UP000636709"/>
    </source>
</evidence>
<proteinExistence type="predicted"/>
<dbReference type="OrthoDB" id="1436863at2759"/>
<evidence type="ECO:0000256" key="4">
    <source>
        <dbReference type="ARBA" id="ARBA00023163"/>
    </source>
</evidence>
<dbReference type="GO" id="GO:0005634">
    <property type="term" value="C:nucleus"/>
    <property type="evidence" value="ECO:0007669"/>
    <property type="project" value="UniProtKB-SubCell"/>
</dbReference>
<accession>A0A835KC08</accession>
<dbReference type="InterPro" id="IPR044841">
    <property type="entry name" value="LUX/BOA-like"/>
</dbReference>
<organism evidence="7 8">
    <name type="scientific">Digitaria exilis</name>
    <dbReference type="NCBI Taxonomy" id="1010633"/>
    <lineage>
        <taxon>Eukaryota</taxon>
        <taxon>Viridiplantae</taxon>
        <taxon>Streptophyta</taxon>
        <taxon>Embryophyta</taxon>
        <taxon>Tracheophyta</taxon>
        <taxon>Spermatophyta</taxon>
        <taxon>Magnoliopsida</taxon>
        <taxon>Liliopsida</taxon>
        <taxon>Poales</taxon>
        <taxon>Poaceae</taxon>
        <taxon>PACMAD clade</taxon>
        <taxon>Panicoideae</taxon>
        <taxon>Panicodae</taxon>
        <taxon>Paniceae</taxon>
        <taxon>Anthephorinae</taxon>
        <taxon>Digitaria</taxon>
    </lineage>
</organism>
<feature type="region of interest" description="Disordered" evidence="6">
    <location>
        <begin position="1"/>
        <end position="72"/>
    </location>
</feature>
<protein>
    <recommendedName>
        <fullName evidence="9">HTH myb-type domain-containing protein</fullName>
    </recommendedName>
</protein>
<evidence type="ECO:0000256" key="6">
    <source>
        <dbReference type="SAM" id="MobiDB-lite"/>
    </source>
</evidence>
<evidence type="ECO:0000256" key="2">
    <source>
        <dbReference type="ARBA" id="ARBA00023015"/>
    </source>
</evidence>
<evidence type="ECO:0000256" key="5">
    <source>
        <dbReference type="ARBA" id="ARBA00023242"/>
    </source>
</evidence>
<comment type="caution">
    <text evidence="7">The sequence shown here is derived from an EMBL/GenBank/DDBJ whole genome shotgun (WGS) entry which is preliminary data.</text>
</comment>
<gene>
    <name evidence="7" type="ORF">HU200_021404</name>
</gene>
<dbReference type="InterPro" id="IPR006447">
    <property type="entry name" value="Myb_dom_plants"/>
</dbReference>
<feature type="region of interest" description="Disordered" evidence="6">
    <location>
        <begin position="157"/>
        <end position="176"/>
    </location>
</feature>
<dbReference type="Proteomes" id="UP000636709">
    <property type="component" value="Unassembled WGS sequence"/>
</dbReference>